<comment type="caution">
    <text evidence="1">The sequence shown here is derived from an EMBL/GenBank/DDBJ whole genome shotgun (WGS) entry which is preliminary data.</text>
</comment>
<sequence>MIKLVLSFGQGQSKVFVLSLATLPLKANGRSTPPPSNGQLIYLRLFTAFDRIRAGPRKEYGARGKEREKKEIKQLRDLSWTRRKSTSQLAWG</sequence>
<dbReference type="AlphaFoldDB" id="A0A8X6U8Y1"/>
<dbReference type="EMBL" id="BMAW01027963">
    <property type="protein sequence ID" value="GFU04827.1"/>
    <property type="molecule type" value="Genomic_DNA"/>
</dbReference>
<accession>A0A8X6U8Y1</accession>
<gene>
    <name evidence="1" type="ORF">NPIL_8381</name>
</gene>
<organism evidence="1 2">
    <name type="scientific">Nephila pilipes</name>
    <name type="common">Giant wood spider</name>
    <name type="synonym">Nephila maculata</name>
    <dbReference type="NCBI Taxonomy" id="299642"/>
    <lineage>
        <taxon>Eukaryota</taxon>
        <taxon>Metazoa</taxon>
        <taxon>Ecdysozoa</taxon>
        <taxon>Arthropoda</taxon>
        <taxon>Chelicerata</taxon>
        <taxon>Arachnida</taxon>
        <taxon>Araneae</taxon>
        <taxon>Araneomorphae</taxon>
        <taxon>Entelegynae</taxon>
        <taxon>Araneoidea</taxon>
        <taxon>Nephilidae</taxon>
        <taxon>Nephila</taxon>
    </lineage>
</organism>
<keyword evidence="2" id="KW-1185">Reference proteome</keyword>
<dbReference type="Proteomes" id="UP000887013">
    <property type="component" value="Unassembled WGS sequence"/>
</dbReference>
<protein>
    <submittedName>
        <fullName evidence="1">Uncharacterized protein</fullName>
    </submittedName>
</protein>
<evidence type="ECO:0000313" key="2">
    <source>
        <dbReference type="Proteomes" id="UP000887013"/>
    </source>
</evidence>
<reference evidence="1" key="1">
    <citation type="submission" date="2020-08" db="EMBL/GenBank/DDBJ databases">
        <title>Multicomponent nature underlies the extraordinary mechanical properties of spider dragline silk.</title>
        <authorList>
            <person name="Kono N."/>
            <person name="Nakamura H."/>
            <person name="Mori M."/>
            <person name="Yoshida Y."/>
            <person name="Ohtoshi R."/>
            <person name="Malay A.D."/>
            <person name="Moran D.A.P."/>
            <person name="Tomita M."/>
            <person name="Numata K."/>
            <person name="Arakawa K."/>
        </authorList>
    </citation>
    <scope>NUCLEOTIDE SEQUENCE</scope>
</reference>
<name>A0A8X6U8Y1_NEPPI</name>
<proteinExistence type="predicted"/>
<evidence type="ECO:0000313" key="1">
    <source>
        <dbReference type="EMBL" id="GFU04827.1"/>
    </source>
</evidence>